<evidence type="ECO:0000313" key="4">
    <source>
        <dbReference type="Proteomes" id="UP001501333"/>
    </source>
</evidence>
<feature type="transmembrane region" description="Helical" evidence="1">
    <location>
        <begin position="180"/>
        <end position="200"/>
    </location>
</feature>
<dbReference type="InterPro" id="IPR003675">
    <property type="entry name" value="Rce1/LyrA-like_dom"/>
</dbReference>
<feature type="transmembrane region" description="Helical" evidence="1">
    <location>
        <begin position="12"/>
        <end position="30"/>
    </location>
</feature>
<dbReference type="Pfam" id="PF02517">
    <property type="entry name" value="Rce1-like"/>
    <property type="match status" value="1"/>
</dbReference>
<feature type="transmembrane region" description="Helical" evidence="1">
    <location>
        <begin position="212"/>
        <end position="229"/>
    </location>
</feature>
<feature type="transmembrane region" description="Helical" evidence="1">
    <location>
        <begin position="42"/>
        <end position="60"/>
    </location>
</feature>
<protein>
    <recommendedName>
        <fullName evidence="2">CAAX prenyl protease 2/Lysostaphin resistance protein A-like domain-containing protein</fullName>
    </recommendedName>
</protein>
<gene>
    <name evidence="3" type="ORF">GCM10022250_05390</name>
</gene>
<evidence type="ECO:0000256" key="1">
    <source>
        <dbReference type="SAM" id="Phobius"/>
    </source>
</evidence>
<organism evidence="3 4">
    <name type="scientific">Flavobacterium chungbukense</name>
    <dbReference type="NCBI Taxonomy" id="877464"/>
    <lineage>
        <taxon>Bacteria</taxon>
        <taxon>Pseudomonadati</taxon>
        <taxon>Bacteroidota</taxon>
        <taxon>Flavobacteriia</taxon>
        <taxon>Flavobacteriales</taxon>
        <taxon>Flavobacteriaceae</taxon>
        <taxon>Flavobacterium</taxon>
    </lineage>
</organism>
<sequence length="256" mass="29466">MIQIKPLKIKIMSLFTPLLWIFLIAPFIIIAHFKTEKTNFKYLAFFILYFLVDVFLQASGKQLINLDFLDLKFNWSGKILSLILGLIIIFSVSKEERIKIGFTSKTNSRKQLKFGLLVFFGFTLFDIIFKLILFPKGGTFHLETFLFQATMPGLTEEILFRGICLWLLDKAFAPKWNYRGIQFGWSFVIVTILFGVSHGAVLDQDFHLKFDVLTIVYLTLISSFSVGVLRQFSGNLIYSVLGHNTINLINAIIRIL</sequence>
<feature type="transmembrane region" description="Helical" evidence="1">
    <location>
        <begin position="145"/>
        <end position="168"/>
    </location>
</feature>
<keyword evidence="1" id="KW-0472">Membrane</keyword>
<feature type="transmembrane region" description="Helical" evidence="1">
    <location>
        <begin position="114"/>
        <end position="133"/>
    </location>
</feature>
<evidence type="ECO:0000313" key="3">
    <source>
        <dbReference type="EMBL" id="GAA4122633.1"/>
    </source>
</evidence>
<accession>A0ABP7XP05</accession>
<name>A0ABP7XP05_9FLAO</name>
<comment type="caution">
    <text evidence="3">The sequence shown here is derived from an EMBL/GenBank/DDBJ whole genome shotgun (WGS) entry which is preliminary data.</text>
</comment>
<feature type="transmembrane region" description="Helical" evidence="1">
    <location>
        <begin position="75"/>
        <end position="93"/>
    </location>
</feature>
<evidence type="ECO:0000259" key="2">
    <source>
        <dbReference type="Pfam" id="PF02517"/>
    </source>
</evidence>
<dbReference type="Proteomes" id="UP001501333">
    <property type="component" value="Unassembled WGS sequence"/>
</dbReference>
<keyword evidence="1" id="KW-0812">Transmembrane</keyword>
<dbReference type="EMBL" id="BAABAO010000003">
    <property type="protein sequence ID" value="GAA4122633.1"/>
    <property type="molecule type" value="Genomic_DNA"/>
</dbReference>
<keyword evidence="4" id="KW-1185">Reference proteome</keyword>
<reference evidence="4" key="1">
    <citation type="journal article" date="2019" name="Int. J. Syst. Evol. Microbiol.">
        <title>The Global Catalogue of Microorganisms (GCM) 10K type strain sequencing project: providing services to taxonomists for standard genome sequencing and annotation.</title>
        <authorList>
            <consortium name="The Broad Institute Genomics Platform"/>
            <consortium name="The Broad Institute Genome Sequencing Center for Infectious Disease"/>
            <person name="Wu L."/>
            <person name="Ma J."/>
        </authorList>
    </citation>
    <scope>NUCLEOTIDE SEQUENCE [LARGE SCALE GENOMIC DNA]</scope>
    <source>
        <strain evidence="4">JCM 17386</strain>
    </source>
</reference>
<keyword evidence="1" id="KW-1133">Transmembrane helix</keyword>
<feature type="domain" description="CAAX prenyl protease 2/Lysostaphin resistance protein A-like" evidence="2">
    <location>
        <begin position="144"/>
        <end position="249"/>
    </location>
</feature>
<proteinExistence type="predicted"/>